<dbReference type="Gene3D" id="3.40.250.10">
    <property type="entry name" value="Rhodanese-like domain"/>
    <property type="match status" value="1"/>
</dbReference>
<evidence type="ECO:0000259" key="1">
    <source>
        <dbReference type="PROSITE" id="PS50206"/>
    </source>
</evidence>
<protein>
    <submittedName>
        <fullName evidence="2">Rhodanese-related sulfurtransferase</fullName>
    </submittedName>
</protein>
<gene>
    <name evidence="2" type="ORF">J2W95_003210</name>
</gene>
<dbReference type="Pfam" id="PF00581">
    <property type="entry name" value="Rhodanese"/>
    <property type="match status" value="1"/>
</dbReference>
<dbReference type="PANTHER" id="PTHR43031:SF1">
    <property type="entry name" value="PYRIDINE NUCLEOTIDE-DISULPHIDE OXIDOREDUCTASE"/>
    <property type="match status" value="1"/>
</dbReference>
<dbReference type="InterPro" id="IPR050229">
    <property type="entry name" value="GlpE_sulfurtransferase"/>
</dbReference>
<dbReference type="InterPro" id="IPR036873">
    <property type="entry name" value="Rhodanese-like_dom_sf"/>
</dbReference>
<feature type="domain" description="Rhodanese" evidence="1">
    <location>
        <begin position="21"/>
        <end position="102"/>
    </location>
</feature>
<dbReference type="PROSITE" id="PS50206">
    <property type="entry name" value="RHODANESE_3"/>
    <property type="match status" value="1"/>
</dbReference>
<dbReference type="EMBL" id="JAVDTX010000008">
    <property type="protein sequence ID" value="MDR6846491.1"/>
    <property type="molecule type" value="Genomic_DNA"/>
</dbReference>
<dbReference type="Proteomes" id="UP001261871">
    <property type="component" value="Unassembled WGS sequence"/>
</dbReference>
<dbReference type="RefSeq" id="WP_310008706.1">
    <property type="nucleotide sequence ID" value="NZ_JAVDTX010000008.1"/>
</dbReference>
<dbReference type="InterPro" id="IPR001763">
    <property type="entry name" value="Rhodanese-like_dom"/>
</dbReference>
<reference evidence="2 3" key="1">
    <citation type="submission" date="2023-07" db="EMBL/GenBank/DDBJ databases">
        <title>Sorghum-associated microbial communities from plants grown in Nebraska, USA.</title>
        <authorList>
            <person name="Schachtman D."/>
        </authorList>
    </citation>
    <scope>NUCLEOTIDE SEQUENCE [LARGE SCALE GENOMIC DNA]</scope>
    <source>
        <strain evidence="2 3">BE124</strain>
    </source>
</reference>
<evidence type="ECO:0000313" key="3">
    <source>
        <dbReference type="Proteomes" id="UP001261871"/>
    </source>
</evidence>
<sequence length="104" mass="11373">MLNKLKQIFGFGSTVDYAALVKQGGIILDVRSKVEYASGHIEGSINIPVDILKNSLSQLKDKNKPIITCCASGMRSARAKNILKTHGYTDVHNGDGWRSLQSKI</sequence>
<dbReference type="PANTHER" id="PTHR43031">
    <property type="entry name" value="FAD-DEPENDENT OXIDOREDUCTASE"/>
    <property type="match status" value="1"/>
</dbReference>
<evidence type="ECO:0000313" key="2">
    <source>
        <dbReference type="EMBL" id="MDR6846491.1"/>
    </source>
</evidence>
<proteinExistence type="predicted"/>
<dbReference type="SUPFAM" id="SSF52821">
    <property type="entry name" value="Rhodanese/Cell cycle control phosphatase"/>
    <property type="match status" value="1"/>
</dbReference>
<comment type="caution">
    <text evidence="2">The sequence shown here is derived from an EMBL/GenBank/DDBJ whole genome shotgun (WGS) entry which is preliminary data.</text>
</comment>
<accession>A0ABU1S625</accession>
<dbReference type="SMART" id="SM00450">
    <property type="entry name" value="RHOD"/>
    <property type="match status" value="1"/>
</dbReference>
<organism evidence="2 3">
    <name type="scientific">Flavobacterium granuli</name>
    <dbReference type="NCBI Taxonomy" id="280093"/>
    <lineage>
        <taxon>Bacteria</taxon>
        <taxon>Pseudomonadati</taxon>
        <taxon>Bacteroidota</taxon>
        <taxon>Flavobacteriia</taxon>
        <taxon>Flavobacteriales</taxon>
        <taxon>Flavobacteriaceae</taxon>
        <taxon>Flavobacterium</taxon>
    </lineage>
</organism>
<name>A0ABU1S625_9FLAO</name>
<dbReference type="CDD" id="cd00158">
    <property type="entry name" value="RHOD"/>
    <property type="match status" value="1"/>
</dbReference>
<keyword evidence="3" id="KW-1185">Reference proteome</keyword>